<dbReference type="PANTHER" id="PTHR42781:SF4">
    <property type="entry name" value="SPERMIDINE_PUTRESCINE IMPORT ATP-BINDING PROTEIN POTA"/>
    <property type="match status" value="1"/>
</dbReference>
<dbReference type="PANTHER" id="PTHR42781">
    <property type="entry name" value="SPERMIDINE/PUTRESCINE IMPORT ATP-BINDING PROTEIN POTA"/>
    <property type="match status" value="1"/>
</dbReference>
<name>A0A172YBQ0_9GAMM</name>
<dbReference type="PROSITE" id="PS00211">
    <property type="entry name" value="ABC_TRANSPORTER_1"/>
    <property type="match status" value="1"/>
</dbReference>
<dbReference type="InterPro" id="IPR013611">
    <property type="entry name" value="Transp-assoc_OB_typ2"/>
</dbReference>
<dbReference type="GO" id="GO:0005524">
    <property type="term" value="F:ATP binding"/>
    <property type="evidence" value="ECO:0007669"/>
    <property type="project" value="UniProtKB-KW"/>
</dbReference>
<dbReference type="InterPro" id="IPR050093">
    <property type="entry name" value="ABC_SmlMolc_Importer"/>
</dbReference>
<dbReference type="InterPro" id="IPR017871">
    <property type="entry name" value="ABC_transporter-like_CS"/>
</dbReference>
<proteinExistence type="predicted"/>
<dbReference type="InterPro" id="IPR008995">
    <property type="entry name" value="Mo/tungstate-bd_C_term_dom"/>
</dbReference>
<dbReference type="PROSITE" id="PS50893">
    <property type="entry name" value="ABC_TRANSPORTER_2"/>
    <property type="match status" value="1"/>
</dbReference>
<dbReference type="Pfam" id="PF08402">
    <property type="entry name" value="TOBE_2"/>
    <property type="match status" value="1"/>
</dbReference>
<protein>
    <submittedName>
        <fullName evidence="5">ABC transporter ATP-binding protein</fullName>
    </submittedName>
</protein>
<dbReference type="Gene3D" id="3.40.50.300">
    <property type="entry name" value="P-loop containing nucleotide triphosphate hydrolases"/>
    <property type="match status" value="1"/>
</dbReference>
<dbReference type="InterPro" id="IPR027417">
    <property type="entry name" value="P-loop_NTPase"/>
</dbReference>
<evidence type="ECO:0000313" key="5">
    <source>
        <dbReference type="EMBL" id="ANF56546.1"/>
    </source>
</evidence>
<evidence type="ECO:0000259" key="4">
    <source>
        <dbReference type="PROSITE" id="PS50893"/>
    </source>
</evidence>
<keyword evidence="6" id="KW-1185">Reference proteome</keyword>
<evidence type="ECO:0000256" key="1">
    <source>
        <dbReference type="ARBA" id="ARBA00022448"/>
    </source>
</evidence>
<accession>A0A172YBQ0</accession>
<dbReference type="InterPro" id="IPR003439">
    <property type="entry name" value="ABC_transporter-like_ATP-bd"/>
</dbReference>
<evidence type="ECO:0000256" key="2">
    <source>
        <dbReference type="ARBA" id="ARBA00022741"/>
    </source>
</evidence>
<dbReference type="SUPFAM" id="SSF50331">
    <property type="entry name" value="MOP-like"/>
    <property type="match status" value="1"/>
</dbReference>
<dbReference type="Proteomes" id="UP000077875">
    <property type="component" value="Chromosome"/>
</dbReference>
<dbReference type="AlphaFoldDB" id="A0A172YBQ0"/>
<dbReference type="SMART" id="SM00382">
    <property type="entry name" value="AAA"/>
    <property type="match status" value="1"/>
</dbReference>
<evidence type="ECO:0000256" key="3">
    <source>
        <dbReference type="ARBA" id="ARBA00022840"/>
    </source>
</evidence>
<dbReference type="SUPFAM" id="SSF52540">
    <property type="entry name" value="P-loop containing nucleoside triphosphate hydrolases"/>
    <property type="match status" value="1"/>
</dbReference>
<dbReference type="FunFam" id="3.40.50.300:FF:000042">
    <property type="entry name" value="Maltose/maltodextrin ABC transporter, ATP-binding protein"/>
    <property type="match status" value="1"/>
</dbReference>
<dbReference type="GO" id="GO:0140359">
    <property type="term" value="F:ABC-type transporter activity"/>
    <property type="evidence" value="ECO:0007669"/>
    <property type="project" value="UniProtKB-ARBA"/>
</dbReference>
<keyword evidence="2" id="KW-0547">Nucleotide-binding</keyword>
<dbReference type="InterPro" id="IPR003593">
    <property type="entry name" value="AAA+_ATPase"/>
</dbReference>
<dbReference type="Pfam" id="PF00005">
    <property type="entry name" value="ABC_tran"/>
    <property type="match status" value="1"/>
</dbReference>
<reference evidence="5 6" key="1">
    <citation type="submission" date="2016-04" db="EMBL/GenBank/DDBJ databases">
        <title>Complete Genome Sequence of Halotalea alkalilenta IHB B 13600.</title>
        <authorList>
            <person name="Swarnkar M.K."/>
            <person name="Sharma A."/>
            <person name="Kaushal K."/>
            <person name="Soni R."/>
            <person name="Rana S."/>
            <person name="Singh A.K."/>
            <person name="Gulati A."/>
        </authorList>
    </citation>
    <scope>NUCLEOTIDE SEQUENCE [LARGE SCALE GENOMIC DNA]</scope>
    <source>
        <strain evidence="5 6">IHB B 13600</strain>
    </source>
</reference>
<keyword evidence="3 5" id="KW-0067">ATP-binding</keyword>
<dbReference type="GO" id="GO:0016887">
    <property type="term" value="F:ATP hydrolysis activity"/>
    <property type="evidence" value="ECO:0007669"/>
    <property type="project" value="InterPro"/>
</dbReference>
<evidence type="ECO:0000313" key="6">
    <source>
        <dbReference type="Proteomes" id="UP000077875"/>
    </source>
</evidence>
<sequence length="345" mass="38051">MAGLSLEALTKRFAGRCVVDALDLDIDDGAFVALLGPSGCGKTTTLRMLAGFEAPDEGRLLLGERLLAAAENGRTSVLVPPERRSVGMVFQSYALWPHLDVADNVGYALKLRGVRGAELRRRVEEALGTVRLAEYGRARVQSLSGGQRQRVALARCLAAEPQVVLLDEPLANLDRSLRAEMETHFREFHRRTGATFVYVTHDQSEAMALADRIAVLEGGRLVQWASPETLYREPRTDWLAGFIGQGEVLSLALDAGERKVEGSRLMRALGRRGDHPVLVRPEHVRPSEAGVEVEVRECVFKGERYALSLALPDGQALKGYHATALRPGERITVTLEQGWRLERQR</sequence>
<dbReference type="STRING" id="376489.A5892_02900"/>
<gene>
    <name evidence="5" type="ORF">A5892_02900</name>
</gene>
<feature type="domain" description="ABC transporter" evidence="4">
    <location>
        <begin position="4"/>
        <end position="243"/>
    </location>
</feature>
<dbReference type="EMBL" id="CP015243">
    <property type="protein sequence ID" value="ANF56546.1"/>
    <property type="molecule type" value="Genomic_DNA"/>
</dbReference>
<dbReference type="RefSeq" id="WP_064121523.1">
    <property type="nucleotide sequence ID" value="NZ_CP015243.1"/>
</dbReference>
<keyword evidence="1" id="KW-0813">Transport</keyword>
<organism evidence="5 6">
    <name type="scientific">Halotalea alkalilenta</name>
    <dbReference type="NCBI Taxonomy" id="376489"/>
    <lineage>
        <taxon>Bacteria</taxon>
        <taxon>Pseudomonadati</taxon>
        <taxon>Pseudomonadota</taxon>
        <taxon>Gammaproteobacteria</taxon>
        <taxon>Oceanospirillales</taxon>
        <taxon>Halomonadaceae</taxon>
        <taxon>Halotalea</taxon>
    </lineage>
</organism>
<dbReference type="GO" id="GO:0043190">
    <property type="term" value="C:ATP-binding cassette (ABC) transporter complex"/>
    <property type="evidence" value="ECO:0007669"/>
    <property type="project" value="InterPro"/>
</dbReference>
<dbReference type="KEGG" id="haa:A5892_02900"/>